<organism evidence="1 2">
    <name type="scientific">Pseudomonas frederiksbergensis</name>
    <dbReference type="NCBI Taxonomy" id="104087"/>
    <lineage>
        <taxon>Bacteria</taxon>
        <taxon>Pseudomonadati</taxon>
        <taxon>Pseudomonadota</taxon>
        <taxon>Gammaproteobacteria</taxon>
        <taxon>Pseudomonadales</taxon>
        <taxon>Pseudomonadaceae</taxon>
        <taxon>Pseudomonas</taxon>
    </lineage>
</organism>
<dbReference type="Proteomes" id="UP000475265">
    <property type="component" value="Unassembled WGS sequence"/>
</dbReference>
<accession>A0A6L5BSH3</accession>
<reference evidence="1 2" key="1">
    <citation type="submission" date="2019-12" db="EMBL/GenBank/DDBJ databases">
        <title>Endophytic bacteria associated with Panax ginseng seedlings.</title>
        <authorList>
            <person name="Park J.M."/>
            <person name="Shin R."/>
            <person name="Jo S.H."/>
        </authorList>
    </citation>
    <scope>NUCLEOTIDE SEQUENCE [LARGE SCALE GENOMIC DNA]</scope>
    <source>
        <strain evidence="1 2">PgKB32</strain>
    </source>
</reference>
<evidence type="ECO:0000313" key="1">
    <source>
        <dbReference type="EMBL" id="KAF2391190.1"/>
    </source>
</evidence>
<name>A0A6L5BSH3_9PSED</name>
<gene>
    <name evidence="1" type="ORF">FX983_05671</name>
</gene>
<comment type="caution">
    <text evidence="1">The sequence shown here is derived from an EMBL/GenBank/DDBJ whole genome shotgun (WGS) entry which is preliminary data.</text>
</comment>
<dbReference type="EMBL" id="JAAAXX010000002">
    <property type="protein sequence ID" value="KAF2391190.1"/>
    <property type="molecule type" value="Genomic_DNA"/>
</dbReference>
<sequence length="200" mass="21634">MNGWDQIVGASLLAKTAAHLASMSLTDRIREQARSHKGSEFGEVFLNGWDQIVGASLLAKTAAHPALMSLANCFREQARSHKGSGFGKVFLNGWNQIVGAGLLAKTAAHLASMSLADRIREQARSHRGISVRRGIWVWLTSTNPAHFPTGEKKPAEAGFSKTMSTPCRQRILAYGRSSVILSTSCASVDEARLRFGSNVQ</sequence>
<proteinExistence type="predicted"/>
<protein>
    <submittedName>
        <fullName evidence="1">Uncharacterized protein</fullName>
    </submittedName>
</protein>
<evidence type="ECO:0000313" key="2">
    <source>
        <dbReference type="Proteomes" id="UP000475265"/>
    </source>
</evidence>
<dbReference type="AlphaFoldDB" id="A0A6L5BSH3"/>